<dbReference type="EMBL" id="BMOE01000005">
    <property type="protein sequence ID" value="GGJ75312.1"/>
    <property type="molecule type" value="Genomic_DNA"/>
</dbReference>
<dbReference type="GO" id="GO:0000287">
    <property type="term" value="F:magnesium ion binding"/>
    <property type="evidence" value="ECO:0007669"/>
    <property type="project" value="InterPro"/>
</dbReference>
<dbReference type="GO" id="GO:0004427">
    <property type="term" value="F:inorganic diphosphate phosphatase activity"/>
    <property type="evidence" value="ECO:0007669"/>
    <property type="project" value="InterPro"/>
</dbReference>
<name>A0A917UQF5_9DEIO</name>
<organism evidence="2 3">
    <name type="scientific">Deinococcus aquiradiocola</name>
    <dbReference type="NCBI Taxonomy" id="393059"/>
    <lineage>
        <taxon>Bacteria</taxon>
        <taxon>Thermotogati</taxon>
        <taxon>Deinococcota</taxon>
        <taxon>Deinococci</taxon>
        <taxon>Deinococcales</taxon>
        <taxon>Deinococcaceae</taxon>
        <taxon>Deinococcus</taxon>
    </lineage>
</organism>
<accession>A0A917UQF5</accession>
<protein>
    <submittedName>
        <fullName evidence="2">Uncharacterized protein</fullName>
    </submittedName>
</protein>
<reference evidence="2" key="1">
    <citation type="journal article" date="2014" name="Int. J. Syst. Evol. Microbiol.">
        <title>Complete genome sequence of Corynebacterium casei LMG S-19264T (=DSM 44701T), isolated from a smear-ripened cheese.</title>
        <authorList>
            <consortium name="US DOE Joint Genome Institute (JGI-PGF)"/>
            <person name="Walter F."/>
            <person name="Albersmeier A."/>
            <person name="Kalinowski J."/>
            <person name="Ruckert C."/>
        </authorList>
    </citation>
    <scope>NUCLEOTIDE SEQUENCE</scope>
    <source>
        <strain evidence="2">JCM 14371</strain>
    </source>
</reference>
<dbReference type="Proteomes" id="UP000635726">
    <property type="component" value="Unassembled WGS sequence"/>
</dbReference>
<sequence length="152" mass="16256">MTTAPPTGTPDAPATLTGPLTGPLTGIVEWRQGETRRHIWRDGHLVPYRTEPLPTPVNYGCLPGTLNPADHAEIDAVWLGPPLPTGQHVTAPPTGLLHLQDGDHKVVFGPLHAAQTLLDWFPPERGARLLPASDAWAWLHALGVTPDPPAPS</sequence>
<comment type="caution">
    <text evidence="2">The sequence shown here is derived from an EMBL/GenBank/DDBJ whole genome shotgun (WGS) entry which is preliminary data.</text>
</comment>
<evidence type="ECO:0000313" key="2">
    <source>
        <dbReference type="EMBL" id="GGJ75312.1"/>
    </source>
</evidence>
<evidence type="ECO:0000256" key="1">
    <source>
        <dbReference type="SAM" id="MobiDB-lite"/>
    </source>
</evidence>
<dbReference type="Gene3D" id="3.90.80.10">
    <property type="entry name" value="Inorganic pyrophosphatase"/>
    <property type="match status" value="1"/>
</dbReference>
<dbReference type="RefSeq" id="WP_188962844.1">
    <property type="nucleotide sequence ID" value="NZ_BMOE01000005.1"/>
</dbReference>
<dbReference type="SUPFAM" id="SSF50324">
    <property type="entry name" value="Inorganic pyrophosphatase"/>
    <property type="match status" value="1"/>
</dbReference>
<reference evidence="2" key="2">
    <citation type="submission" date="2020-09" db="EMBL/GenBank/DDBJ databases">
        <authorList>
            <person name="Sun Q."/>
            <person name="Ohkuma M."/>
        </authorList>
    </citation>
    <scope>NUCLEOTIDE SEQUENCE</scope>
    <source>
        <strain evidence="2">JCM 14371</strain>
    </source>
</reference>
<proteinExistence type="predicted"/>
<dbReference type="AlphaFoldDB" id="A0A917UQF5"/>
<dbReference type="InterPro" id="IPR036649">
    <property type="entry name" value="Pyrophosphatase_sf"/>
</dbReference>
<feature type="region of interest" description="Disordered" evidence="1">
    <location>
        <begin position="1"/>
        <end position="21"/>
    </location>
</feature>
<dbReference type="GO" id="GO:0005737">
    <property type="term" value="C:cytoplasm"/>
    <property type="evidence" value="ECO:0007669"/>
    <property type="project" value="InterPro"/>
</dbReference>
<evidence type="ECO:0000313" key="3">
    <source>
        <dbReference type="Proteomes" id="UP000635726"/>
    </source>
</evidence>
<gene>
    <name evidence="2" type="ORF">GCM10008939_19460</name>
</gene>
<keyword evidence="3" id="KW-1185">Reference proteome</keyword>
<dbReference type="GO" id="GO:0006796">
    <property type="term" value="P:phosphate-containing compound metabolic process"/>
    <property type="evidence" value="ECO:0007669"/>
    <property type="project" value="InterPro"/>
</dbReference>